<dbReference type="Gene3D" id="1.20.144.10">
    <property type="entry name" value="Phosphatidic acid phosphatase type 2/haloperoxidase"/>
    <property type="match status" value="1"/>
</dbReference>
<dbReference type="SMART" id="SM00014">
    <property type="entry name" value="acidPPc"/>
    <property type="match status" value="1"/>
</dbReference>
<dbReference type="InterPro" id="IPR000326">
    <property type="entry name" value="PAP2/HPO"/>
</dbReference>
<keyword evidence="1" id="KW-0812">Transmembrane</keyword>
<dbReference type="PANTHER" id="PTHR14969:SF13">
    <property type="entry name" value="AT30094P"/>
    <property type="match status" value="1"/>
</dbReference>
<feature type="transmembrane region" description="Helical" evidence="1">
    <location>
        <begin position="56"/>
        <end position="75"/>
    </location>
</feature>
<dbReference type="Proteomes" id="UP001319060">
    <property type="component" value="Unassembled WGS sequence"/>
</dbReference>
<evidence type="ECO:0000313" key="3">
    <source>
        <dbReference type="EMBL" id="MBN3545035.1"/>
    </source>
</evidence>
<accession>A0ABS2ZA30</accession>
<reference evidence="3 4" key="1">
    <citation type="submission" date="2021-01" db="EMBL/GenBank/DDBJ databases">
        <title>Genome Sequencing of Type Strains.</title>
        <authorList>
            <person name="Lemaire J.F."/>
            <person name="Inderbitzin P."/>
            <person name="Collins S.B."/>
            <person name="Wespe N."/>
            <person name="Knight-Connoni V."/>
        </authorList>
    </citation>
    <scope>NUCLEOTIDE SEQUENCE [LARGE SCALE GENOMIC DNA]</scope>
    <source>
        <strain evidence="3 4">DSM 14730</strain>
    </source>
</reference>
<comment type="caution">
    <text evidence="3">The sequence shown here is derived from an EMBL/GenBank/DDBJ whole genome shotgun (WGS) entry which is preliminary data.</text>
</comment>
<keyword evidence="1" id="KW-0472">Membrane</keyword>
<feature type="transmembrane region" description="Helical" evidence="1">
    <location>
        <begin position="103"/>
        <end position="121"/>
    </location>
</feature>
<keyword evidence="1" id="KW-1133">Transmembrane helix</keyword>
<protein>
    <submittedName>
        <fullName evidence="3">Undecaprenyl-diphosphatase</fullName>
    </submittedName>
</protein>
<dbReference type="InterPro" id="IPR036938">
    <property type="entry name" value="PAP2/HPO_sf"/>
</dbReference>
<keyword evidence="4" id="KW-1185">Reference proteome</keyword>
<feature type="transmembrane region" description="Helical" evidence="1">
    <location>
        <begin position="126"/>
        <end position="145"/>
    </location>
</feature>
<feature type="transmembrane region" description="Helical" evidence="1">
    <location>
        <begin position="28"/>
        <end position="49"/>
    </location>
</feature>
<sequence>MDISEKNIHVFRMINDLGKEYTYLNAPVYFIAEYLVLVLALSVVLMWLTGNKANRIMVFCAVISFGAAEVFAKFAGMLHHNHQPFAELSHVNKLVDKAVNNSFPSDHTILFFSFCITFWLFKRGWWFLWIILAAIVGVSRIWVGVHYPADVLAGALISLVSAILVYIIVPQMNVTKKIIKVSERFDRLALTKRKKVPKNY</sequence>
<proteinExistence type="predicted"/>
<dbReference type="RefSeq" id="WP_188403327.1">
    <property type="nucleotide sequence ID" value="NZ_BMCE01000002.1"/>
</dbReference>
<organism evidence="3 4">
    <name type="scientific">Fictibacillus barbaricus</name>
    <dbReference type="NCBI Taxonomy" id="182136"/>
    <lineage>
        <taxon>Bacteria</taxon>
        <taxon>Bacillati</taxon>
        <taxon>Bacillota</taxon>
        <taxon>Bacilli</taxon>
        <taxon>Bacillales</taxon>
        <taxon>Fictibacillaceae</taxon>
        <taxon>Fictibacillus</taxon>
    </lineage>
</organism>
<evidence type="ECO:0000256" key="1">
    <source>
        <dbReference type="SAM" id="Phobius"/>
    </source>
</evidence>
<name>A0ABS2ZA30_9BACL</name>
<dbReference type="Pfam" id="PF01569">
    <property type="entry name" value="PAP2"/>
    <property type="match status" value="1"/>
</dbReference>
<feature type="transmembrane region" description="Helical" evidence="1">
    <location>
        <begin position="151"/>
        <end position="169"/>
    </location>
</feature>
<dbReference type="CDD" id="cd03385">
    <property type="entry name" value="PAP2_BcrC_like"/>
    <property type="match status" value="1"/>
</dbReference>
<dbReference type="PANTHER" id="PTHR14969">
    <property type="entry name" value="SPHINGOSINE-1-PHOSPHATE PHOSPHOHYDROLASE"/>
    <property type="match status" value="1"/>
</dbReference>
<feature type="domain" description="Phosphatidic acid phosphatase type 2/haloperoxidase" evidence="2">
    <location>
        <begin position="62"/>
        <end position="166"/>
    </location>
</feature>
<evidence type="ECO:0000259" key="2">
    <source>
        <dbReference type="SMART" id="SM00014"/>
    </source>
</evidence>
<dbReference type="EMBL" id="JAFHKS010000042">
    <property type="protein sequence ID" value="MBN3545035.1"/>
    <property type="molecule type" value="Genomic_DNA"/>
</dbReference>
<dbReference type="SUPFAM" id="SSF48317">
    <property type="entry name" value="Acid phosphatase/Vanadium-dependent haloperoxidase"/>
    <property type="match status" value="1"/>
</dbReference>
<gene>
    <name evidence="3" type="ORF">JYA64_07000</name>
</gene>
<dbReference type="InterPro" id="IPR033879">
    <property type="entry name" value="UPP_Pase"/>
</dbReference>
<evidence type="ECO:0000313" key="4">
    <source>
        <dbReference type="Proteomes" id="UP001319060"/>
    </source>
</evidence>